<evidence type="ECO:0000313" key="2">
    <source>
        <dbReference type="EMBL" id="BAK23238.1"/>
    </source>
</evidence>
<organism evidence="2">
    <name type="scientific">Boodlea coacta</name>
    <dbReference type="NCBI Taxonomy" id="940905"/>
    <lineage>
        <taxon>Eukaryota</taxon>
        <taxon>Viridiplantae</taxon>
        <taxon>Chlorophyta</taxon>
        <taxon>core chlorophytes</taxon>
        <taxon>Ulvophyceae</taxon>
        <taxon>TCBD clade</taxon>
        <taxon>Cladophorales</taxon>
        <taxon>Boodleaceae</taxon>
        <taxon>Boodlea</taxon>
    </lineage>
</organism>
<protein>
    <submittedName>
        <fullName evidence="2">Lectin BCA</fullName>
    </submittedName>
</protein>
<dbReference type="EMBL" id="AB604330">
    <property type="protein sequence ID" value="BAK23238.1"/>
    <property type="molecule type" value="mRNA"/>
</dbReference>
<feature type="chain" id="PRO_5003291135" evidence="1">
    <location>
        <begin position="20"/>
        <end position="180"/>
    </location>
</feature>
<sequence>MKTVDCIALLCTLLCGVRGGAFQAISGESGKYLSHAFAKIWLQNGYQGLGEAWDIQYFGNNVIAMHAKGGEEGTTLSHAFGKIWLQKGVQGDGEKWKYEWVGNGYVLHCLGGETGYTLSHAFSKVWLQKGHQGDGEVWLYENKGEGVVGNSDSLEEAPEVLFQAQGIPEGLEDPPKLTIS</sequence>
<keyword evidence="1" id="KW-0732">Signal</keyword>
<evidence type="ECO:0000256" key="1">
    <source>
        <dbReference type="SAM" id="SignalP"/>
    </source>
</evidence>
<dbReference type="AlphaFoldDB" id="F2Z9S0"/>
<proteinExistence type="evidence at transcript level"/>
<feature type="signal peptide" evidence="1">
    <location>
        <begin position="1"/>
        <end position="19"/>
    </location>
</feature>
<accession>F2Z9S0</accession>
<gene>
    <name evidence="2" type="primary">bca</name>
</gene>
<name>F2Z9S0_9CHLO</name>
<reference evidence="2" key="1">
    <citation type="journal article" date="2011" name="J. Biol. Chem.">
        <title>High mannose-binding lectin with preference for the cluster of alpha 1-2 mannose from the green alga Boodlea coacta is a potent entry inhibitor of HIV-1 and influenza viruses.</title>
        <authorList>
            <person name="Sato Y."/>
            <person name="Hirayama M."/>
            <person name="Morimoto K."/>
            <person name="Yamamoto N."/>
            <person name="Okuyama S."/>
            <person name="Hori K."/>
        </authorList>
    </citation>
    <scope>NUCLEOTIDE SEQUENCE</scope>
</reference>